<dbReference type="Pfam" id="PF00399">
    <property type="entry name" value="PIR"/>
    <property type="match status" value="7"/>
</dbReference>
<sequence length="514" mass="52866">MQIATYDVIYWKSDITPLVSALEKLPWPVSKWTNTHFGFAILSTLCDVASWLAYTLLYSSSKVERSSVDRGTECDLERPGQQTSQATMKWTLAALALLGSASANPLISSRDDSCASSYNGQFEVTIAKVNMRDIQKRSCDNSDALLLTLDGGILKDAKGRTGYIASNYQFQFDNPPQAGTIVASGFAVCQDGSLALQGKTTWYQCQSGNFYNLYDRKWAPHCQAVEITIIPCSGGSSGGGSGGSSGGGSNNNGSGGSGGETTVGTKVVQTTIVTAISDGQPQVHTTTVAIPICQIGDGQVQGHTTPCGGGGGKSPVTQISDGQPQVPPVTQVSDGQPQAPPVTQISDGQPQAPTGSAKQPVTQISDGQPQAPPAVTQISDGQPQAPPVTQISDGQPQAPTQSAKQPQPPAVTQISDGQPQAPPVTQISDGQPQAPPVTQISDGQPQAPTQSAKQPESPPVTQISDGQPQAPVGTGTAAPPPPATTTQPPISGGSRVLPGLSIALAIALVGVVAL</sequence>
<feature type="compositionally biased region" description="Gly residues" evidence="7">
    <location>
        <begin position="236"/>
        <end position="261"/>
    </location>
</feature>
<evidence type="ECO:0000256" key="1">
    <source>
        <dbReference type="ARBA" id="ARBA00004191"/>
    </source>
</evidence>
<dbReference type="GO" id="GO:0031505">
    <property type="term" value="P:fungal-type cell wall organization"/>
    <property type="evidence" value="ECO:0007669"/>
    <property type="project" value="UniProtKB-ARBA"/>
</dbReference>
<feature type="region of interest" description="Disordered" evidence="7">
    <location>
        <begin position="236"/>
        <end position="262"/>
    </location>
</feature>
<dbReference type="GO" id="GO:0005199">
    <property type="term" value="F:structural constituent of cell wall"/>
    <property type="evidence" value="ECO:0007669"/>
    <property type="project" value="InterPro"/>
</dbReference>
<evidence type="ECO:0000256" key="7">
    <source>
        <dbReference type="SAM" id="MobiDB-lite"/>
    </source>
</evidence>
<keyword evidence="4" id="KW-0732">Signal</keyword>
<proteinExistence type="inferred from homology"/>
<accession>A0A9P4XFE8</accession>
<dbReference type="EMBL" id="QLNT01000011">
    <property type="protein sequence ID" value="KAF3069896.1"/>
    <property type="molecule type" value="Genomic_DNA"/>
</dbReference>
<feature type="region of interest" description="Disordered" evidence="7">
    <location>
        <begin position="303"/>
        <end position="492"/>
    </location>
</feature>
<gene>
    <name evidence="9" type="ORF">CFAM422_006815</name>
</gene>
<evidence type="ECO:0000259" key="8">
    <source>
        <dbReference type="Pfam" id="PF22799"/>
    </source>
</evidence>
<keyword evidence="10" id="KW-1185">Reference proteome</keyword>
<evidence type="ECO:0000256" key="3">
    <source>
        <dbReference type="ARBA" id="ARBA00022525"/>
    </source>
</evidence>
<dbReference type="Pfam" id="PF22799">
    <property type="entry name" value="PIR1-like_C"/>
    <property type="match status" value="1"/>
</dbReference>
<comment type="similarity">
    <text evidence="6">Belongs to the PIR protein family.</text>
</comment>
<feature type="compositionally biased region" description="Low complexity" evidence="7">
    <location>
        <begin position="468"/>
        <end position="477"/>
    </location>
</feature>
<dbReference type="InterPro" id="IPR054508">
    <property type="entry name" value="PIR1-like_C"/>
</dbReference>
<evidence type="ECO:0000256" key="5">
    <source>
        <dbReference type="ARBA" id="ARBA00022737"/>
    </source>
</evidence>
<protein>
    <submittedName>
        <fullName evidence="9">Cell wall mannoprotein CIS3</fullName>
    </submittedName>
</protein>
<feature type="domain" description="Cell wall mannoprotein PIR1-like C-terminal" evidence="8">
    <location>
        <begin position="152"/>
        <end position="225"/>
    </location>
</feature>
<dbReference type="Proteomes" id="UP000801864">
    <property type="component" value="Unassembled WGS sequence"/>
</dbReference>
<evidence type="ECO:0000256" key="6">
    <source>
        <dbReference type="ARBA" id="ARBA00038219"/>
    </source>
</evidence>
<dbReference type="InterPro" id="IPR051153">
    <property type="entry name" value="Yeast_CWMannoprotein_PIR"/>
</dbReference>
<reference evidence="9 10" key="1">
    <citation type="submission" date="2018-06" db="EMBL/GenBank/DDBJ databases">
        <title>Genome analysis of cellulolytic fungus Trichoderma lentiforme CFAM-422.</title>
        <authorList>
            <person name="Steindorff A.S."/>
            <person name="Formighieri E.F."/>
            <person name="Midorikawa G.E.O."/>
            <person name="Tamietti M.S."/>
            <person name="Ramos E.Z."/>
            <person name="Silva A.S."/>
            <person name="Bon E.P.S."/>
            <person name="Mendes T.D."/>
            <person name="Damaso M.C.T."/>
            <person name="Favaro L.C.L."/>
        </authorList>
    </citation>
    <scope>NUCLEOTIDE SEQUENCE [LARGE SCALE GENOMIC DNA]</scope>
    <source>
        <strain evidence="9 10">CFAM-422</strain>
    </source>
</reference>
<dbReference type="GO" id="GO:0009277">
    <property type="term" value="C:fungal-type cell wall"/>
    <property type="evidence" value="ECO:0007669"/>
    <property type="project" value="TreeGrafter"/>
</dbReference>
<dbReference type="PROSITE" id="PS50256">
    <property type="entry name" value="PIR_REPEAT_2"/>
    <property type="match status" value="2"/>
</dbReference>
<evidence type="ECO:0000256" key="4">
    <source>
        <dbReference type="ARBA" id="ARBA00022729"/>
    </source>
</evidence>
<evidence type="ECO:0000256" key="2">
    <source>
        <dbReference type="ARBA" id="ARBA00022512"/>
    </source>
</evidence>
<organism evidence="9 10">
    <name type="scientific">Trichoderma lentiforme</name>
    <dbReference type="NCBI Taxonomy" id="1567552"/>
    <lineage>
        <taxon>Eukaryota</taxon>
        <taxon>Fungi</taxon>
        <taxon>Dikarya</taxon>
        <taxon>Ascomycota</taxon>
        <taxon>Pezizomycotina</taxon>
        <taxon>Sordariomycetes</taxon>
        <taxon>Hypocreomycetidae</taxon>
        <taxon>Hypocreales</taxon>
        <taxon>Hypocreaceae</taxon>
        <taxon>Trichoderma</taxon>
    </lineage>
</organism>
<comment type="subcellular location">
    <subcellularLocation>
        <location evidence="1">Secreted</location>
        <location evidence="1">Cell wall</location>
    </subcellularLocation>
</comment>
<comment type="caution">
    <text evidence="9">The sequence shown here is derived from an EMBL/GenBank/DDBJ whole genome shotgun (WGS) entry which is preliminary data.</text>
</comment>
<dbReference type="AlphaFoldDB" id="A0A9P4XFE8"/>
<dbReference type="InterPro" id="IPR000420">
    <property type="entry name" value="Yeast_PIR_rpt"/>
</dbReference>
<keyword evidence="2" id="KW-0134">Cell wall</keyword>
<feature type="compositionally biased region" description="Polar residues" evidence="7">
    <location>
        <begin position="376"/>
        <end position="467"/>
    </location>
</feature>
<dbReference type="PANTHER" id="PTHR47254">
    <property type="entry name" value="CELL WALL MANNOPROTEIN CIS3-RELATED"/>
    <property type="match status" value="1"/>
</dbReference>
<keyword evidence="5" id="KW-0677">Repeat</keyword>
<name>A0A9P4XFE8_9HYPO</name>
<keyword evidence="3" id="KW-0964">Secreted</keyword>
<evidence type="ECO:0000313" key="10">
    <source>
        <dbReference type="Proteomes" id="UP000801864"/>
    </source>
</evidence>
<feature type="compositionally biased region" description="Polar residues" evidence="7">
    <location>
        <begin position="315"/>
        <end position="368"/>
    </location>
</feature>
<evidence type="ECO:0000313" key="9">
    <source>
        <dbReference type="EMBL" id="KAF3069896.1"/>
    </source>
</evidence>
<dbReference type="PANTHER" id="PTHR47254:SF1">
    <property type="entry name" value="CELL WALL MANNOPROTEIN CIS3-RELATED"/>
    <property type="match status" value="1"/>
</dbReference>